<accession>A0A067MDY0</accession>
<dbReference type="InParanoid" id="A0A067MDY0"/>
<keyword evidence="3" id="KW-1185">Reference proteome</keyword>
<feature type="non-terminal residue" evidence="2">
    <location>
        <position position="57"/>
    </location>
</feature>
<name>A0A067MDY0_BOTB1</name>
<organism evidence="2 3">
    <name type="scientific">Botryobasidium botryosum (strain FD-172 SS1)</name>
    <dbReference type="NCBI Taxonomy" id="930990"/>
    <lineage>
        <taxon>Eukaryota</taxon>
        <taxon>Fungi</taxon>
        <taxon>Dikarya</taxon>
        <taxon>Basidiomycota</taxon>
        <taxon>Agaricomycotina</taxon>
        <taxon>Agaricomycetes</taxon>
        <taxon>Cantharellales</taxon>
        <taxon>Botryobasidiaceae</taxon>
        <taxon>Botryobasidium</taxon>
    </lineage>
</organism>
<dbReference type="EMBL" id="KL198047">
    <property type="protein sequence ID" value="KDQ12890.1"/>
    <property type="molecule type" value="Genomic_DNA"/>
</dbReference>
<keyword evidence="1" id="KW-0812">Transmembrane</keyword>
<dbReference type="Proteomes" id="UP000027195">
    <property type="component" value="Unassembled WGS sequence"/>
</dbReference>
<reference evidence="3" key="1">
    <citation type="journal article" date="2014" name="Proc. Natl. Acad. Sci. U.S.A.">
        <title>Extensive sampling of basidiomycete genomes demonstrates inadequacy of the white-rot/brown-rot paradigm for wood decay fungi.</title>
        <authorList>
            <person name="Riley R."/>
            <person name="Salamov A.A."/>
            <person name="Brown D.W."/>
            <person name="Nagy L.G."/>
            <person name="Floudas D."/>
            <person name="Held B.W."/>
            <person name="Levasseur A."/>
            <person name="Lombard V."/>
            <person name="Morin E."/>
            <person name="Otillar R."/>
            <person name="Lindquist E.A."/>
            <person name="Sun H."/>
            <person name="LaButti K.M."/>
            <person name="Schmutz J."/>
            <person name="Jabbour D."/>
            <person name="Luo H."/>
            <person name="Baker S.E."/>
            <person name="Pisabarro A.G."/>
            <person name="Walton J.D."/>
            <person name="Blanchette R.A."/>
            <person name="Henrissat B."/>
            <person name="Martin F."/>
            <person name="Cullen D."/>
            <person name="Hibbett D.S."/>
            <person name="Grigoriev I.V."/>
        </authorList>
    </citation>
    <scope>NUCLEOTIDE SEQUENCE [LARGE SCALE GENOMIC DNA]</scope>
    <source>
        <strain evidence="3">FD-172 SS1</strain>
    </source>
</reference>
<evidence type="ECO:0000313" key="3">
    <source>
        <dbReference type="Proteomes" id="UP000027195"/>
    </source>
</evidence>
<keyword evidence="1" id="KW-1133">Transmembrane helix</keyword>
<protein>
    <submittedName>
        <fullName evidence="2">Uncharacterized protein</fullName>
    </submittedName>
</protein>
<evidence type="ECO:0000256" key="1">
    <source>
        <dbReference type="SAM" id="Phobius"/>
    </source>
</evidence>
<feature type="transmembrane region" description="Helical" evidence="1">
    <location>
        <begin position="12"/>
        <end position="32"/>
    </location>
</feature>
<sequence length="57" mass="6308">MHLADKLVRPCQASINSFQLLAICFFSAYAVSLSTAENFLSARLLWCVATLFLFPPA</sequence>
<dbReference type="AlphaFoldDB" id="A0A067MDY0"/>
<evidence type="ECO:0000313" key="2">
    <source>
        <dbReference type="EMBL" id="KDQ12890.1"/>
    </source>
</evidence>
<keyword evidence="1" id="KW-0472">Membrane</keyword>
<gene>
    <name evidence="2" type="ORF">BOTBODRAFT_34033</name>
</gene>
<proteinExistence type="predicted"/>
<dbReference type="HOGENOM" id="CLU_3019792_0_0_1"/>